<dbReference type="GO" id="GO:0008270">
    <property type="term" value="F:zinc ion binding"/>
    <property type="evidence" value="ECO:0007669"/>
    <property type="project" value="UniProtKB-KW"/>
</dbReference>
<dbReference type="GO" id="GO:0031519">
    <property type="term" value="C:PcG protein complex"/>
    <property type="evidence" value="ECO:0007669"/>
    <property type="project" value="TreeGrafter"/>
</dbReference>
<reference evidence="10" key="3">
    <citation type="submission" date="2025-09" db="UniProtKB">
        <authorList>
            <consortium name="Ensembl"/>
        </authorList>
    </citation>
    <scope>IDENTIFICATION</scope>
</reference>
<reference evidence="10" key="1">
    <citation type="submission" date="2019-06" db="EMBL/GenBank/DDBJ databases">
        <authorList>
            <consortium name="Wellcome Sanger Institute Data Sharing"/>
        </authorList>
    </citation>
    <scope>NUCLEOTIDE SEQUENCE [LARGE SCALE GENOMIC DNA]</scope>
</reference>
<keyword evidence="3" id="KW-0677">Repeat</keyword>
<evidence type="ECO:0000256" key="5">
    <source>
        <dbReference type="ARBA" id="ARBA00022833"/>
    </source>
</evidence>
<dbReference type="Gene3D" id="3.30.160.60">
    <property type="entry name" value="Classic Zinc Finger"/>
    <property type="match status" value="2"/>
</dbReference>
<proteinExistence type="inferred from homology"/>
<evidence type="ECO:0000256" key="8">
    <source>
        <dbReference type="SAM" id="MobiDB-lite"/>
    </source>
</evidence>
<protein>
    <recommendedName>
        <fullName evidence="9">C2H2-type domain-containing protein</fullName>
    </recommendedName>
</protein>
<dbReference type="GO" id="GO:0000981">
    <property type="term" value="F:DNA-binding transcription factor activity, RNA polymerase II-specific"/>
    <property type="evidence" value="ECO:0007669"/>
    <property type="project" value="TreeGrafter"/>
</dbReference>
<feature type="domain" description="C2H2-type" evidence="9">
    <location>
        <begin position="38"/>
        <end position="65"/>
    </location>
</feature>
<evidence type="ECO:0000256" key="2">
    <source>
        <dbReference type="ARBA" id="ARBA00022723"/>
    </source>
</evidence>
<reference evidence="10" key="2">
    <citation type="submission" date="2025-08" db="UniProtKB">
        <authorList>
            <consortium name="Ensembl"/>
        </authorList>
    </citation>
    <scope>IDENTIFICATION</scope>
</reference>
<dbReference type="InterPro" id="IPR013087">
    <property type="entry name" value="Znf_C2H2_type"/>
</dbReference>
<keyword evidence="2" id="KW-0479">Metal-binding</keyword>
<dbReference type="PROSITE" id="PS50157">
    <property type="entry name" value="ZINC_FINGER_C2H2_2"/>
    <property type="match status" value="2"/>
</dbReference>
<feature type="compositionally biased region" description="Polar residues" evidence="8">
    <location>
        <begin position="62"/>
        <end position="75"/>
    </location>
</feature>
<evidence type="ECO:0000256" key="3">
    <source>
        <dbReference type="ARBA" id="ARBA00022737"/>
    </source>
</evidence>
<evidence type="ECO:0000313" key="11">
    <source>
        <dbReference type="Proteomes" id="UP000472271"/>
    </source>
</evidence>
<dbReference type="InterPro" id="IPR036236">
    <property type="entry name" value="Znf_C2H2_sf"/>
</dbReference>
<dbReference type="Proteomes" id="UP000472271">
    <property type="component" value="Chromosome 10"/>
</dbReference>
<evidence type="ECO:0000256" key="7">
    <source>
        <dbReference type="PROSITE-ProRule" id="PRU00042"/>
    </source>
</evidence>
<evidence type="ECO:0000256" key="1">
    <source>
        <dbReference type="ARBA" id="ARBA00006991"/>
    </source>
</evidence>
<evidence type="ECO:0000259" key="9">
    <source>
        <dbReference type="PROSITE" id="PS50157"/>
    </source>
</evidence>
<keyword evidence="11" id="KW-1185">Reference proteome</keyword>
<dbReference type="Pfam" id="PF00096">
    <property type="entry name" value="zf-C2H2"/>
    <property type="match status" value="1"/>
</dbReference>
<dbReference type="SUPFAM" id="SSF57667">
    <property type="entry name" value="beta-beta-alpha zinc fingers"/>
    <property type="match status" value="1"/>
</dbReference>
<dbReference type="GO" id="GO:0000978">
    <property type="term" value="F:RNA polymerase II cis-regulatory region sequence-specific DNA binding"/>
    <property type="evidence" value="ECO:0007669"/>
    <property type="project" value="TreeGrafter"/>
</dbReference>
<feature type="domain" description="C2H2-type" evidence="9">
    <location>
        <begin position="3"/>
        <end position="34"/>
    </location>
</feature>
<name>A0A673A7J0_9TELE</name>
<keyword evidence="4 7" id="KW-0863">Zinc-finger</keyword>
<dbReference type="PANTHER" id="PTHR14003">
    <property type="entry name" value="TRANSCRIPTIONAL REPRESSOR PROTEIN YY"/>
    <property type="match status" value="1"/>
</dbReference>
<dbReference type="GO" id="GO:0000785">
    <property type="term" value="C:chromatin"/>
    <property type="evidence" value="ECO:0007669"/>
    <property type="project" value="TreeGrafter"/>
</dbReference>
<dbReference type="GO" id="GO:0005667">
    <property type="term" value="C:transcription regulator complex"/>
    <property type="evidence" value="ECO:0007669"/>
    <property type="project" value="TreeGrafter"/>
</dbReference>
<sequence>LLVPCHLTPVSPMTIFVNKHTLSIHMRIHTGEKPYRPFGCTQCGKRFARSGNLRAHQRDNSTSHSITYVPSPQTV</sequence>
<evidence type="ECO:0000256" key="4">
    <source>
        <dbReference type="ARBA" id="ARBA00022771"/>
    </source>
</evidence>
<dbReference type="Ensembl" id="ENSSORT00005025279.1">
    <property type="protein sequence ID" value="ENSSORP00005024562.1"/>
    <property type="gene ID" value="ENSSORG00005011810.1"/>
</dbReference>
<dbReference type="PANTHER" id="PTHR14003:SF23">
    <property type="entry name" value="ZINC FINGER PROTEIN 143"/>
    <property type="match status" value="1"/>
</dbReference>
<evidence type="ECO:0000256" key="6">
    <source>
        <dbReference type="ARBA" id="ARBA00023242"/>
    </source>
</evidence>
<keyword evidence="6" id="KW-0539">Nucleus</keyword>
<accession>A0A673A7J0</accession>
<comment type="similarity">
    <text evidence="1">Belongs to the krueppel C2H2-type zinc-finger protein family.</text>
</comment>
<organism evidence="10 11">
    <name type="scientific">Sphaeramia orbicularis</name>
    <name type="common">orbiculate cardinalfish</name>
    <dbReference type="NCBI Taxonomy" id="375764"/>
    <lineage>
        <taxon>Eukaryota</taxon>
        <taxon>Metazoa</taxon>
        <taxon>Chordata</taxon>
        <taxon>Craniata</taxon>
        <taxon>Vertebrata</taxon>
        <taxon>Euteleostomi</taxon>
        <taxon>Actinopterygii</taxon>
        <taxon>Neopterygii</taxon>
        <taxon>Teleostei</taxon>
        <taxon>Neoteleostei</taxon>
        <taxon>Acanthomorphata</taxon>
        <taxon>Gobiaria</taxon>
        <taxon>Kurtiformes</taxon>
        <taxon>Apogonoidei</taxon>
        <taxon>Apogonidae</taxon>
        <taxon>Apogoninae</taxon>
        <taxon>Sphaeramia</taxon>
    </lineage>
</organism>
<feature type="region of interest" description="Disordered" evidence="8">
    <location>
        <begin position="53"/>
        <end position="75"/>
    </location>
</feature>
<keyword evidence="5" id="KW-0862">Zinc</keyword>
<evidence type="ECO:0000313" key="10">
    <source>
        <dbReference type="Ensembl" id="ENSSORP00005024562.1"/>
    </source>
</evidence>
<dbReference type="AlphaFoldDB" id="A0A673A7J0"/>
<dbReference type="FunFam" id="3.30.160.60:FF:001016">
    <property type="entry name" value="zinc finger protein 850-like"/>
    <property type="match status" value="1"/>
</dbReference>